<accession>A0ABT1R2F6</accession>
<dbReference type="Proteomes" id="UP000996601">
    <property type="component" value="Unassembled WGS sequence"/>
</dbReference>
<evidence type="ECO:0000313" key="1">
    <source>
        <dbReference type="EMBL" id="MCQ4629291.1"/>
    </source>
</evidence>
<name>A0ABT1R2F6_9HYPH</name>
<sequence length="108" mass="11959">MIHDILTMGLLLCGAHWLADYPLQPDFLVKAKIEGPLRVYHLIAHAGIHATMVLLITKSPVLALAEWVLHAVIDEGKTKGKISFAQDQALHLLCKLLWLVASFSILKT</sequence>
<gene>
    <name evidence="1" type="ORF">GB927_004530</name>
</gene>
<keyword evidence="2" id="KW-1185">Reference proteome</keyword>
<dbReference type="Pfam" id="PF11750">
    <property type="entry name" value="DUF3307"/>
    <property type="match status" value="1"/>
</dbReference>
<reference evidence="1" key="1">
    <citation type="submission" date="2021-07" db="EMBL/GenBank/DDBJ databases">
        <title>Shinella sp. nov., a novel member of the genus Shinella from water.</title>
        <authorList>
            <person name="Deng Y."/>
        </authorList>
    </citation>
    <scope>NUCLEOTIDE SEQUENCE</scope>
    <source>
        <strain evidence="1">CPCC 100929</strain>
    </source>
</reference>
<organism evidence="1 2">
    <name type="scientific">Shinella lacus</name>
    <dbReference type="NCBI Taxonomy" id="2654216"/>
    <lineage>
        <taxon>Bacteria</taxon>
        <taxon>Pseudomonadati</taxon>
        <taxon>Pseudomonadota</taxon>
        <taxon>Alphaproteobacteria</taxon>
        <taxon>Hyphomicrobiales</taxon>
        <taxon>Rhizobiaceae</taxon>
        <taxon>Shinella</taxon>
    </lineage>
</organism>
<dbReference type="InterPro" id="IPR021737">
    <property type="entry name" value="Phage_phiKZ_Orf197"/>
</dbReference>
<dbReference type="EMBL" id="WHSB02000002">
    <property type="protein sequence ID" value="MCQ4629291.1"/>
    <property type="molecule type" value="Genomic_DNA"/>
</dbReference>
<proteinExistence type="predicted"/>
<dbReference type="RefSeq" id="WP_256115438.1">
    <property type="nucleotide sequence ID" value="NZ_WHSB02000002.1"/>
</dbReference>
<protein>
    <submittedName>
        <fullName evidence="1">DUF3307 domain-containing protein</fullName>
    </submittedName>
</protein>
<evidence type="ECO:0000313" key="2">
    <source>
        <dbReference type="Proteomes" id="UP000996601"/>
    </source>
</evidence>
<comment type="caution">
    <text evidence="1">The sequence shown here is derived from an EMBL/GenBank/DDBJ whole genome shotgun (WGS) entry which is preliminary data.</text>
</comment>